<dbReference type="EMBL" id="JACHDB010000001">
    <property type="protein sequence ID" value="MBB5430077.1"/>
    <property type="molecule type" value="Genomic_DNA"/>
</dbReference>
<dbReference type="InterPro" id="IPR036188">
    <property type="entry name" value="FAD/NAD-bd_sf"/>
</dbReference>
<proteinExistence type="predicted"/>
<protein>
    <submittedName>
        <fullName evidence="1">Phytoene dehydrogenase-like protein</fullName>
    </submittedName>
</protein>
<sequence length="398" mass="42692">MHRITVVGGGIAGLAAAIEAAEGGARVTLHEAHKEPGGRGRAIGGPYTAHEGPHVFYADGPHWPWLKERGLIGRLGLPPARAGLHAGFRHQGRFTRIPPAGFLRMAADRKRTAPVDEDFRTWAVRHYGEQAAEAAASAVGVVTYTADTGRLSAAYVWNLFGRIFAPKIPAVRWVAGGWQAVVDRMVRHARDLGVRIETGSRVTEVPETPVIVATELSSARALLGDPSLEWESGYCVLLDVALRPGRRDAFVLSDLDEGGFHECYSMQDPTVAPAGESLFQLDMPVRDGEGHAEAHARLRRFAETALPGWEERTLWQRTGTARGRTGALDLPGTTWRDRPAIVRGDGVFLAGDMVAAPGMRGEISLNSGIAAAQAALHSLGLRAGPGPAARFGARPLHR</sequence>
<dbReference type="AlphaFoldDB" id="A0A7W8VBF1"/>
<dbReference type="Gene3D" id="3.90.660.50">
    <property type="match status" value="1"/>
</dbReference>
<accession>A0A7W8VBF1</accession>
<dbReference type="Gene3D" id="3.50.50.60">
    <property type="entry name" value="FAD/NAD(P)-binding domain"/>
    <property type="match status" value="2"/>
</dbReference>
<dbReference type="PANTHER" id="PTHR43734">
    <property type="entry name" value="PHYTOENE DESATURASE"/>
    <property type="match status" value="1"/>
</dbReference>
<dbReference type="SUPFAM" id="SSF51971">
    <property type="entry name" value="Nucleotide-binding domain"/>
    <property type="match status" value="1"/>
</dbReference>
<dbReference type="PANTHER" id="PTHR43734:SF1">
    <property type="entry name" value="PHYTOENE DESATURASE"/>
    <property type="match status" value="1"/>
</dbReference>
<evidence type="ECO:0000313" key="1">
    <source>
        <dbReference type="EMBL" id="MBB5430077.1"/>
    </source>
</evidence>
<reference evidence="1 2" key="1">
    <citation type="submission" date="2020-08" db="EMBL/GenBank/DDBJ databases">
        <title>Sequencing the genomes of 1000 actinobacteria strains.</title>
        <authorList>
            <person name="Klenk H.-P."/>
        </authorList>
    </citation>
    <scope>NUCLEOTIDE SEQUENCE [LARGE SCALE GENOMIC DNA]</scope>
    <source>
        <strain evidence="1 2">DSM 44551</strain>
    </source>
</reference>
<evidence type="ECO:0000313" key="2">
    <source>
        <dbReference type="Proteomes" id="UP000572635"/>
    </source>
</evidence>
<dbReference type="Pfam" id="PF13450">
    <property type="entry name" value="NAD_binding_8"/>
    <property type="match status" value="1"/>
</dbReference>
<dbReference type="Proteomes" id="UP000572635">
    <property type="component" value="Unassembled WGS sequence"/>
</dbReference>
<dbReference type="RefSeq" id="WP_184387682.1">
    <property type="nucleotide sequence ID" value="NZ_BAAAJD010000107.1"/>
</dbReference>
<keyword evidence="2" id="KW-1185">Reference proteome</keyword>
<dbReference type="PRINTS" id="PR00411">
    <property type="entry name" value="PNDRDTASEI"/>
</dbReference>
<dbReference type="PRINTS" id="PR00368">
    <property type="entry name" value="FADPNR"/>
</dbReference>
<comment type="caution">
    <text evidence="1">The sequence shown here is derived from an EMBL/GenBank/DDBJ whole genome shotgun (WGS) entry which is preliminary data.</text>
</comment>
<organism evidence="1 2">
    <name type="scientific">Nocardiopsis composta</name>
    <dbReference type="NCBI Taxonomy" id="157465"/>
    <lineage>
        <taxon>Bacteria</taxon>
        <taxon>Bacillati</taxon>
        <taxon>Actinomycetota</taxon>
        <taxon>Actinomycetes</taxon>
        <taxon>Streptosporangiales</taxon>
        <taxon>Nocardiopsidaceae</taxon>
        <taxon>Nocardiopsis</taxon>
    </lineage>
</organism>
<gene>
    <name evidence="1" type="ORF">HDA36_000161</name>
</gene>
<name>A0A7W8VBF1_9ACTN</name>